<dbReference type="Pfam" id="PF00151">
    <property type="entry name" value="Lipase"/>
    <property type="match status" value="1"/>
</dbReference>
<gene>
    <name evidence="6" type="ORF">PACLA_8A017994</name>
</gene>
<dbReference type="InterPro" id="IPR029058">
    <property type="entry name" value="AB_hydrolase_fold"/>
</dbReference>
<dbReference type="SUPFAM" id="SSF49723">
    <property type="entry name" value="Lipase/lipooxygenase domain (PLAT/LH2 domain)"/>
    <property type="match status" value="1"/>
</dbReference>
<dbReference type="InterPro" id="IPR033906">
    <property type="entry name" value="Lipase_N"/>
</dbReference>
<dbReference type="PIRSF" id="PIRSF000865">
    <property type="entry name" value="Lipoprotein_lipase_LIPH"/>
    <property type="match status" value="1"/>
</dbReference>
<proteinExistence type="inferred from homology"/>
<dbReference type="GO" id="GO:0052689">
    <property type="term" value="F:carboxylic ester hydrolase activity"/>
    <property type="evidence" value="ECO:0007669"/>
    <property type="project" value="InterPro"/>
</dbReference>
<dbReference type="PANTHER" id="PTHR11610">
    <property type="entry name" value="LIPASE"/>
    <property type="match status" value="1"/>
</dbReference>
<comment type="caution">
    <text evidence="4">Lacks conserved residue(s) required for the propagation of feature annotation.</text>
</comment>
<evidence type="ECO:0000256" key="4">
    <source>
        <dbReference type="PROSITE-ProRule" id="PRU00152"/>
    </source>
</evidence>
<dbReference type="Pfam" id="PF01477">
    <property type="entry name" value="PLAT"/>
    <property type="match status" value="1"/>
</dbReference>
<dbReference type="PROSITE" id="PS50095">
    <property type="entry name" value="PLAT"/>
    <property type="match status" value="1"/>
</dbReference>
<dbReference type="SUPFAM" id="SSF53474">
    <property type="entry name" value="alpha/beta-Hydrolases"/>
    <property type="match status" value="1"/>
</dbReference>
<keyword evidence="7" id="KW-1185">Reference proteome</keyword>
<sequence length="518" mass="59018">MLMYQFHETKIWSESVPSFFFTDTVSLCLCYEVKTRDIYQDMLEDGELFKTSGYARDHSLQNAKKICFSKYGCFSINKYFQVKHAALPSHPNVIQTKFFLHTRRNPKSAEELKLNNISSIMTSNFDPSRKTILIVHGFAHHSEKPWVIKMKNALLMRYWYNVISVDWRKGASYLTMSYLKAVANARLVGAQIAYLIQILNDVTGVSTKSVHIIGHSLGAHIAGYTGKRLARKNVTLGRITGLDPARPQFEGSHAEARLDKTDANFVDVIHTNSAPFLFGGAGFRGQLGDVDFYPNGGEYQPGCEGLLKSIWKSGILHAATCHHMRAVEYFTASIQQECLFPAFPCSSWKEFTEGKCLNKFRVRDISLMGMQAEQCKKHEQPMYLTTLSKSPFCVYNYVIQISYSKSGTKYNSVYVQLTGSKSTSKKKKIQLDRGSGTKLELTTDSEDVGELISVELFYYGFNSFYIQNVRVNILHRNEIYTSCFDQLVKNSFWLFWSLSAATYKREAYIGENCDTTFF</sequence>
<comment type="caution">
    <text evidence="6">The sequence shown here is derived from an EMBL/GenBank/DDBJ whole genome shotgun (WGS) entry which is preliminary data.</text>
</comment>
<dbReference type="GO" id="GO:0016042">
    <property type="term" value="P:lipid catabolic process"/>
    <property type="evidence" value="ECO:0007669"/>
    <property type="project" value="TreeGrafter"/>
</dbReference>
<comment type="similarity">
    <text evidence="2 5">Belongs to the AB hydrolase superfamily. Lipase family.</text>
</comment>
<dbReference type="InterPro" id="IPR036392">
    <property type="entry name" value="PLAT/LH2_dom_sf"/>
</dbReference>
<evidence type="ECO:0000313" key="6">
    <source>
        <dbReference type="EMBL" id="CAB3992774.1"/>
    </source>
</evidence>
<reference evidence="6" key="1">
    <citation type="submission" date="2020-04" db="EMBL/GenBank/DDBJ databases">
        <authorList>
            <person name="Alioto T."/>
            <person name="Alioto T."/>
            <person name="Gomez Garrido J."/>
        </authorList>
    </citation>
    <scope>NUCLEOTIDE SEQUENCE</scope>
    <source>
        <strain evidence="6">A484AB</strain>
    </source>
</reference>
<keyword evidence="3" id="KW-0964">Secreted</keyword>
<dbReference type="PANTHER" id="PTHR11610:SF178">
    <property type="entry name" value="LIPASE MEMBER H-A-LIKE PROTEIN"/>
    <property type="match status" value="1"/>
</dbReference>
<dbReference type="OrthoDB" id="199913at2759"/>
<evidence type="ECO:0000256" key="2">
    <source>
        <dbReference type="ARBA" id="ARBA00010701"/>
    </source>
</evidence>
<protein>
    <submittedName>
        <fullName evidence="6">Pancreatic lipase-related 2</fullName>
    </submittedName>
</protein>
<organism evidence="6 7">
    <name type="scientific">Paramuricea clavata</name>
    <name type="common">Red gorgonian</name>
    <name type="synonym">Violescent sea-whip</name>
    <dbReference type="NCBI Taxonomy" id="317549"/>
    <lineage>
        <taxon>Eukaryota</taxon>
        <taxon>Metazoa</taxon>
        <taxon>Cnidaria</taxon>
        <taxon>Anthozoa</taxon>
        <taxon>Octocorallia</taxon>
        <taxon>Malacalcyonacea</taxon>
        <taxon>Plexauridae</taxon>
        <taxon>Paramuricea</taxon>
    </lineage>
</organism>
<dbReference type="PRINTS" id="PR00821">
    <property type="entry name" value="TAGLIPASE"/>
</dbReference>
<name>A0A6S7GH62_PARCT</name>
<dbReference type="InterPro" id="IPR013818">
    <property type="entry name" value="Lipase"/>
</dbReference>
<dbReference type="InterPro" id="IPR000734">
    <property type="entry name" value="TAG_lipase"/>
</dbReference>
<dbReference type="InterPro" id="IPR001024">
    <property type="entry name" value="PLAT/LH2_dom"/>
</dbReference>
<dbReference type="GO" id="GO:0005615">
    <property type="term" value="C:extracellular space"/>
    <property type="evidence" value="ECO:0007669"/>
    <property type="project" value="TreeGrafter"/>
</dbReference>
<dbReference type="GO" id="GO:0016298">
    <property type="term" value="F:lipase activity"/>
    <property type="evidence" value="ECO:0007669"/>
    <property type="project" value="InterPro"/>
</dbReference>
<evidence type="ECO:0000256" key="3">
    <source>
        <dbReference type="ARBA" id="ARBA00022525"/>
    </source>
</evidence>
<comment type="subcellular location">
    <subcellularLocation>
        <location evidence="1">Secreted</location>
    </subcellularLocation>
</comment>
<accession>A0A6S7GH62</accession>
<dbReference type="EMBL" id="CACRXK020002121">
    <property type="protein sequence ID" value="CAB3992774.1"/>
    <property type="molecule type" value="Genomic_DNA"/>
</dbReference>
<evidence type="ECO:0000313" key="7">
    <source>
        <dbReference type="Proteomes" id="UP001152795"/>
    </source>
</evidence>
<evidence type="ECO:0000256" key="1">
    <source>
        <dbReference type="ARBA" id="ARBA00004613"/>
    </source>
</evidence>
<dbReference type="AlphaFoldDB" id="A0A6S7GH62"/>
<dbReference type="CDD" id="cd00707">
    <property type="entry name" value="Pancreat_lipase_like"/>
    <property type="match status" value="1"/>
</dbReference>
<dbReference type="Gene3D" id="3.40.50.1820">
    <property type="entry name" value="alpha/beta hydrolase"/>
    <property type="match status" value="1"/>
</dbReference>
<dbReference type="Proteomes" id="UP001152795">
    <property type="component" value="Unassembled WGS sequence"/>
</dbReference>
<evidence type="ECO:0000256" key="5">
    <source>
        <dbReference type="RuleBase" id="RU004262"/>
    </source>
</evidence>
<dbReference type="InterPro" id="IPR016272">
    <property type="entry name" value="Lipase_LIPH"/>
</dbReference>